<evidence type="ECO:0000313" key="7">
    <source>
        <dbReference type="Proteomes" id="UP000038045"/>
    </source>
</evidence>
<keyword evidence="2 5" id="KW-0547">Nucleotide-binding</keyword>
<dbReference type="HAMAP" id="MF_00120">
    <property type="entry name" value="GatA"/>
    <property type="match status" value="1"/>
</dbReference>
<dbReference type="Pfam" id="PF01425">
    <property type="entry name" value="Amidase"/>
    <property type="match status" value="1"/>
</dbReference>
<accession>A0A0N4ZV51</accession>
<dbReference type="EC" id="6.3.5.7" evidence="5"/>
<dbReference type="InterPro" id="IPR036928">
    <property type="entry name" value="AS_sf"/>
</dbReference>
<dbReference type="InterPro" id="IPR000120">
    <property type="entry name" value="Amidase"/>
</dbReference>
<dbReference type="SUPFAM" id="SSF75304">
    <property type="entry name" value="Amidase signature (AS) enzymes"/>
    <property type="match status" value="1"/>
</dbReference>
<dbReference type="GO" id="GO:0070681">
    <property type="term" value="P:glutaminyl-tRNAGln biosynthesis via transamidation"/>
    <property type="evidence" value="ECO:0007669"/>
    <property type="project" value="UniProtKB-UniRule"/>
</dbReference>
<dbReference type="GO" id="GO:0005524">
    <property type="term" value="F:ATP binding"/>
    <property type="evidence" value="ECO:0007669"/>
    <property type="project" value="UniProtKB-KW"/>
</dbReference>
<evidence type="ECO:0000256" key="4">
    <source>
        <dbReference type="ARBA" id="ARBA00022917"/>
    </source>
</evidence>
<sequence length="454" mass="50760">MENISRAIQNAKNNRIFNALVYETFELAEIQANDAIRKGLTPFPIVVKDCFAVKDIPLTCASNMLKNFISPYTSTVVDRLVKNGGCIIGKANMDEFAMGASSNDSIFGPVKNGFTKEENLNNNWYIAGGSSGGSAVGVQLGMADVGIGSDTGGSTRNPAAFCGLVGFKPSYGVLSRYGLVPLVNSLDCPSLFTKDVKSIQKYYNMVRGICKHDSTTYDSKEKPIKKNRKLVVGIPKEYFIETLTEEAKEAVNIVANIFDKKGYEIKEVSLPNIEYSIVCYHIINEVDVASNMARYTGIFYGPSDKNTDSVDEMMTDCRSKNLNETVKRRIFAGNYFTMKKQNRRHYIEALKVRRLIYNDFKNVFSNSCDILLTPVTSSTVPTYNTYFINKTKHERKDDFFTQPANMAGIPAISIPVLRDKLNDLPLSVQLMMNFGNDDELLSVSRELEKETLYF</sequence>
<evidence type="ECO:0000256" key="3">
    <source>
        <dbReference type="ARBA" id="ARBA00022840"/>
    </source>
</evidence>
<comment type="subunit">
    <text evidence="5">Subunit of the heterotrimeric GatCAB amidotransferase (AdT) complex, composed of A, B and C subunits.</text>
</comment>
<dbReference type="AlphaFoldDB" id="A0A0N4ZV51"/>
<keyword evidence="7" id="KW-1185">Reference proteome</keyword>
<dbReference type="PANTHER" id="PTHR11895:SF7">
    <property type="entry name" value="GLUTAMYL-TRNA(GLN) AMIDOTRANSFERASE SUBUNIT A, MITOCHONDRIAL"/>
    <property type="match status" value="1"/>
</dbReference>
<reference evidence="8" key="1">
    <citation type="submission" date="2017-02" db="UniProtKB">
        <authorList>
            <consortium name="WormBaseParasite"/>
        </authorList>
    </citation>
    <scope>IDENTIFICATION</scope>
</reference>
<dbReference type="STRING" id="131310.A0A0N4ZV51"/>
<protein>
    <recommendedName>
        <fullName evidence="5">Glutamyl-tRNA(Gln) amidotransferase subunit A, mitochondrial</fullName>
        <shortName evidence="5">Glu-AdT subunit A</shortName>
        <ecNumber evidence="5">6.3.5.7</ecNumber>
    </recommendedName>
</protein>
<proteinExistence type="inferred from homology"/>
<name>A0A0N4ZV51_PARTI</name>
<feature type="domain" description="Amidase" evidence="6">
    <location>
        <begin position="7"/>
        <end position="441"/>
    </location>
</feature>
<dbReference type="PANTHER" id="PTHR11895">
    <property type="entry name" value="TRANSAMIDASE"/>
    <property type="match status" value="1"/>
</dbReference>
<dbReference type="GO" id="GO:0030956">
    <property type="term" value="C:glutamyl-tRNA(Gln) amidotransferase complex"/>
    <property type="evidence" value="ECO:0007669"/>
    <property type="project" value="UniProtKB-UniRule"/>
</dbReference>
<keyword evidence="5" id="KW-0496">Mitochondrion</keyword>
<evidence type="ECO:0000256" key="5">
    <source>
        <dbReference type="HAMAP-Rule" id="MF_03150"/>
    </source>
</evidence>
<keyword evidence="3 5" id="KW-0067">ATP-binding</keyword>
<dbReference type="InterPro" id="IPR023631">
    <property type="entry name" value="Amidase_dom"/>
</dbReference>
<feature type="active site" description="Charge relay system" evidence="5">
    <location>
        <position position="48"/>
    </location>
</feature>
<dbReference type="InterPro" id="IPR004412">
    <property type="entry name" value="GatA"/>
</dbReference>
<comment type="function">
    <text evidence="5">Allows the formation of correctly charged Gln-tRNA(Gln) through the transamidation of misacylated Glu-tRNA(Gln) in the mitochondria. The reaction takes place in the presence of glutamine and ATP through an activated gamma-phospho-Glu-tRNA(Gln).</text>
</comment>
<dbReference type="GO" id="GO:0050567">
    <property type="term" value="F:glutaminyl-tRNA synthase (glutamine-hydrolyzing) activity"/>
    <property type="evidence" value="ECO:0007669"/>
    <property type="project" value="UniProtKB-UniRule"/>
</dbReference>
<keyword evidence="4 5" id="KW-0648">Protein biosynthesis</keyword>
<organism evidence="7 8">
    <name type="scientific">Parastrongyloides trichosuri</name>
    <name type="common">Possum-specific nematode worm</name>
    <dbReference type="NCBI Taxonomy" id="131310"/>
    <lineage>
        <taxon>Eukaryota</taxon>
        <taxon>Metazoa</taxon>
        <taxon>Ecdysozoa</taxon>
        <taxon>Nematoda</taxon>
        <taxon>Chromadorea</taxon>
        <taxon>Rhabditida</taxon>
        <taxon>Tylenchina</taxon>
        <taxon>Panagrolaimomorpha</taxon>
        <taxon>Strongyloidoidea</taxon>
        <taxon>Strongyloididae</taxon>
        <taxon>Parastrongyloides</taxon>
    </lineage>
</organism>
<feature type="active site" description="Acyl-ester intermediate" evidence="5">
    <location>
        <position position="154"/>
    </location>
</feature>
<feature type="active site" description="Charge relay system" evidence="5">
    <location>
        <position position="130"/>
    </location>
</feature>
<dbReference type="Gene3D" id="3.90.1300.10">
    <property type="entry name" value="Amidase signature (AS) domain"/>
    <property type="match status" value="1"/>
</dbReference>
<dbReference type="GO" id="GO:0005739">
    <property type="term" value="C:mitochondrion"/>
    <property type="evidence" value="ECO:0007669"/>
    <property type="project" value="UniProtKB-SubCell"/>
</dbReference>
<comment type="catalytic activity">
    <reaction evidence="5">
        <text>L-glutamyl-tRNA(Gln) + L-glutamine + ATP + H2O = L-glutaminyl-tRNA(Gln) + L-glutamate + ADP + phosphate + H(+)</text>
        <dbReference type="Rhea" id="RHEA:17521"/>
        <dbReference type="Rhea" id="RHEA-COMP:9681"/>
        <dbReference type="Rhea" id="RHEA-COMP:9684"/>
        <dbReference type="ChEBI" id="CHEBI:15377"/>
        <dbReference type="ChEBI" id="CHEBI:15378"/>
        <dbReference type="ChEBI" id="CHEBI:29985"/>
        <dbReference type="ChEBI" id="CHEBI:30616"/>
        <dbReference type="ChEBI" id="CHEBI:43474"/>
        <dbReference type="ChEBI" id="CHEBI:58359"/>
        <dbReference type="ChEBI" id="CHEBI:78520"/>
        <dbReference type="ChEBI" id="CHEBI:78521"/>
        <dbReference type="ChEBI" id="CHEBI:456216"/>
        <dbReference type="EC" id="6.3.5.7"/>
    </reaction>
</comment>
<evidence type="ECO:0000313" key="8">
    <source>
        <dbReference type="WBParaSite" id="PTRK_0001246100.1"/>
    </source>
</evidence>
<comment type="subcellular location">
    <subcellularLocation>
        <location evidence="5">Mitochondrion</location>
    </subcellularLocation>
</comment>
<keyword evidence="1 5" id="KW-0436">Ligase</keyword>
<dbReference type="Proteomes" id="UP000038045">
    <property type="component" value="Unplaced"/>
</dbReference>
<comment type="similarity">
    <text evidence="5">Belongs to the amidase family. GatA subfamily.</text>
</comment>
<dbReference type="GO" id="GO:0032543">
    <property type="term" value="P:mitochondrial translation"/>
    <property type="evidence" value="ECO:0007669"/>
    <property type="project" value="UniProtKB-UniRule"/>
</dbReference>
<evidence type="ECO:0000259" key="6">
    <source>
        <dbReference type="Pfam" id="PF01425"/>
    </source>
</evidence>
<dbReference type="WBParaSite" id="PTRK_0001246100.1">
    <property type="protein sequence ID" value="PTRK_0001246100.1"/>
    <property type="gene ID" value="PTRK_0001246100"/>
</dbReference>
<evidence type="ECO:0000256" key="2">
    <source>
        <dbReference type="ARBA" id="ARBA00022741"/>
    </source>
</evidence>
<evidence type="ECO:0000256" key="1">
    <source>
        <dbReference type="ARBA" id="ARBA00022598"/>
    </source>
</evidence>